<evidence type="ECO:0000259" key="3">
    <source>
        <dbReference type="Pfam" id="PF13359"/>
    </source>
</evidence>
<dbReference type="EMBL" id="JBANRG010000016">
    <property type="protein sequence ID" value="KAK7459484.1"/>
    <property type="molecule type" value="Genomic_DNA"/>
</dbReference>
<evidence type="ECO:0000256" key="2">
    <source>
        <dbReference type="ARBA" id="ARBA00022723"/>
    </source>
</evidence>
<feature type="domain" description="DDE Tnp4" evidence="3">
    <location>
        <begin position="222"/>
        <end position="387"/>
    </location>
</feature>
<organism evidence="4 5">
    <name type="scientific">Marasmiellus scandens</name>
    <dbReference type="NCBI Taxonomy" id="2682957"/>
    <lineage>
        <taxon>Eukaryota</taxon>
        <taxon>Fungi</taxon>
        <taxon>Dikarya</taxon>
        <taxon>Basidiomycota</taxon>
        <taxon>Agaricomycotina</taxon>
        <taxon>Agaricomycetes</taxon>
        <taxon>Agaricomycetidae</taxon>
        <taxon>Agaricales</taxon>
        <taxon>Marasmiineae</taxon>
        <taxon>Omphalotaceae</taxon>
        <taxon>Marasmiellus</taxon>
    </lineage>
</organism>
<dbReference type="Pfam" id="PF13359">
    <property type="entry name" value="DDE_Tnp_4"/>
    <property type="match status" value="1"/>
</dbReference>
<proteinExistence type="predicted"/>
<keyword evidence="2" id="KW-0479">Metal-binding</keyword>
<dbReference type="PANTHER" id="PTHR48471">
    <property type="entry name" value="DDE TNP4 DOMAIN-CONTAINING PROTEIN"/>
    <property type="match status" value="1"/>
</dbReference>
<dbReference type="PANTHER" id="PTHR48471:SF1">
    <property type="entry name" value="DDE TNP4 DOMAIN-CONTAINING PROTEIN"/>
    <property type="match status" value="1"/>
</dbReference>
<name>A0ABR1JDU4_9AGAR</name>
<evidence type="ECO:0000313" key="4">
    <source>
        <dbReference type="EMBL" id="KAK7459484.1"/>
    </source>
</evidence>
<gene>
    <name evidence="4" type="ORF">VKT23_009467</name>
</gene>
<sequence>MDDNDALLLLLLLSDETSFSENERASRAIFLTAATLGYGASDGYGASEARRLRAERRAYTCLYLTRPQLLPNPRQDTPWQVLYGSQNDRAFITTTGFNVEGFNMILHSGFEDLWELNPIPWTDVPSTANPRAYHRSLDAAGALGLALHYLNSTVLETSLAEIFALIPSTVDRYISFSLTILLVTLRRMPYSQISWPQGDEFVEHESLILARHPLLIGAFGTVDGLKLPVQVSYTDDEVENATYNGWLHDHFISNVLAFAPTGVIIACRLNAPGSWHDSRVARPIYSKLLYSTPDGYYLAADTAFPRGTDSISGKIRAPVKDGTQLPSNVQDRQQLLAFDNQLLSFRQAAEWGMCTMQGSFGRLRVPMKINDDEKRGDLLEICTHLFNLRARTVGHNQIRSVYLPIWQASDQERVWNDFENIVYGEQRRSDRVRRFYLTEGVM</sequence>
<dbReference type="InterPro" id="IPR027806">
    <property type="entry name" value="HARBI1_dom"/>
</dbReference>
<protein>
    <recommendedName>
        <fullName evidence="3">DDE Tnp4 domain-containing protein</fullName>
    </recommendedName>
</protein>
<reference evidence="4 5" key="1">
    <citation type="submission" date="2024-01" db="EMBL/GenBank/DDBJ databases">
        <title>A draft genome for the cacao thread blight pathogen Marasmiellus scandens.</title>
        <authorList>
            <person name="Baruah I.K."/>
            <person name="Leung J."/>
            <person name="Bukari Y."/>
            <person name="Amoako-Attah I."/>
            <person name="Meinhardt L.W."/>
            <person name="Bailey B.A."/>
            <person name="Cohen S.P."/>
        </authorList>
    </citation>
    <scope>NUCLEOTIDE SEQUENCE [LARGE SCALE GENOMIC DNA]</scope>
    <source>
        <strain evidence="4 5">GH-19</strain>
    </source>
</reference>
<keyword evidence="5" id="KW-1185">Reference proteome</keyword>
<evidence type="ECO:0000256" key="1">
    <source>
        <dbReference type="ARBA" id="ARBA00001968"/>
    </source>
</evidence>
<dbReference type="Proteomes" id="UP001498398">
    <property type="component" value="Unassembled WGS sequence"/>
</dbReference>
<evidence type="ECO:0000313" key="5">
    <source>
        <dbReference type="Proteomes" id="UP001498398"/>
    </source>
</evidence>
<comment type="caution">
    <text evidence="4">The sequence shown here is derived from an EMBL/GenBank/DDBJ whole genome shotgun (WGS) entry which is preliminary data.</text>
</comment>
<accession>A0ABR1JDU4</accession>
<comment type="cofactor">
    <cofactor evidence="1">
        <name>a divalent metal cation</name>
        <dbReference type="ChEBI" id="CHEBI:60240"/>
    </cofactor>
</comment>